<keyword evidence="1" id="KW-0812">Transmembrane</keyword>
<evidence type="ECO:0000313" key="2">
    <source>
        <dbReference type="EMBL" id="HIR66419.1"/>
    </source>
</evidence>
<protein>
    <submittedName>
        <fullName evidence="2">Uncharacterized protein</fullName>
    </submittedName>
</protein>
<name>A0A9D1E5E6_9FIRM</name>
<dbReference type="EMBL" id="DVHK01000001">
    <property type="protein sequence ID" value="HIR66419.1"/>
    <property type="molecule type" value="Genomic_DNA"/>
</dbReference>
<reference evidence="2" key="2">
    <citation type="journal article" date="2021" name="PeerJ">
        <title>Extensive microbial diversity within the chicken gut microbiome revealed by metagenomics and culture.</title>
        <authorList>
            <person name="Gilroy R."/>
            <person name="Ravi A."/>
            <person name="Getino M."/>
            <person name="Pursley I."/>
            <person name="Horton D.L."/>
            <person name="Alikhan N.F."/>
            <person name="Baker D."/>
            <person name="Gharbi K."/>
            <person name="Hall N."/>
            <person name="Watson M."/>
            <person name="Adriaenssens E.M."/>
            <person name="Foster-Nyarko E."/>
            <person name="Jarju S."/>
            <person name="Secka A."/>
            <person name="Antonio M."/>
            <person name="Oren A."/>
            <person name="Chaudhuri R.R."/>
            <person name="La Ragione R."/>
            <person name="Hildebrand F."/>
            <person name="Pallen M.J."/>
        </authorList>
    </citation>
    <scope>NUCLEOTIDE SEQUENCE</scope>
    <source>
        <strain evidence="2">ChiW16-3235</strain>
    </source>
</reference>
<keyword evidence="1" id="KW-0472">Membrane</keyword>
<gene>
    <name evidence="2" type="ORF">IAB94_00045</name>
</gene>
<organism evidence="2 3">
    <name type="scientific">Candidatus Coproplasma avicola</name>
    <dbReference type="NCBI Taxonomy" id="2840744"/>
    <lineage>
        <taxon>Bacteria</taxon>
        <taxon>Bacillati</taxon>
        <taxon>Bacillota</taxon>
        <taxon>Clostridia</taxon>
        <taxon>Eubacteriales</taxon>
        <taxon>Candidatus Coproplasma</taxon>
    </lineage>
</organism>
<evidence type="ECO:0000256" key="1">
    <source>
        <dbReference type="SAM" id="Phobius"/>
    </source>
</evidence>
<comment type="caution">
    <text evidence="2">The sequence shown here is derived from an EMBL/GenBank/DDBJ whole genome shotgun (WGS) entry which is preliminary data.</text>
</comment>
<dbReference type="AlphaFoldDB" id="A0A9D1E5E6"/>
<dbReference type="Proteomes" id="UP000823913">
    <property type="component" value="Unassembled WGS sequence"/>
</dbReference>
<reference evidence="2" key="1">
    <citation type="submission" date="2020-10" db="EMBL/GenBank/DDBJ databases">
        <authorList>
            <person name="Gilroy R."/>
        </authorList>
    </citation>
    <scope>NUCLEOTIDE SEQUENCE</scope>
    <source>
        <strain evidence="2">ChiW16-3235</strain>
    </source>
</reference>
<evidence type="ECO:0000313" key="3">
    <source>
        <dbReference type="Proteomes" id="UP000823913"/>
    </source>
</evidence>
<proteinExistence type="predicted"/>
<feature type="transmembrane region" description="Helical" evidence="1">
    <location>
        <begin position="94"/>
        <end position="119"/>
    </location>
</feature>
<keyword evidence="1" id="KW-1133">Transmembrane helix</keyword>
<accession>A0A9D1E5E6</accession>
<sequence>MEELCRLICNKIYSSTREGYGIFYEDELSDILPEDNRTREALEAALKQLVNGGYIEVKYAKGNAFCIRGLKNYEEPEPLPPPSPDVKKSPYKRLFAGVFAAAFAGGALGSVICGLIFYAV</sequence>